<dbReference type="GO" id="GO:0019700">
    <property type="term" value="P:organic phosphonate catabolic process"/>
    <property type="evidence" value="ECO:0007669"/>
    <property type="project" value="InterPro"/>
</dbReference>
<evidence type="ECO:0000256" key="9">
    <source>
        <dbReference type="PIRSR" id="PIRSR000524-50"/>
    </source>
</evidence>
<keyword evidence="5" id="KW-0670">Pyruvate</keyword>
<feature type="modified residue" description="N6-(pyridoxal phosphate)lysine" evidence="9">
    <location>
        <position position="248"/>
    </location>
</feature>
<dbReference type="HAMAP" id="MF_01376">
    <property type="entry name" value="PhnW_aminotrans_5"/>
    <property type="match status" value="1"/>
</dbReference>
<proteinExistence type="inferred from homology"/>
<dbReference type="SUPFAM" id="SSF53383">
    <property type="entry name" value="PLP-dependent transferases"/>
    <property type="match status" value="1"/>
</dbReference>
<dbReference type="InterPro" id="IPR024169">
    <property type="entry name" value="SP_NH2Trfase/AEP_transaminase"/>
</dbReference>
<keyword evidence="2" id="KW-0032">Aminotransferase</keyword>
<dbReference type="GO" id="GO:0047304">
    <property type="term" value="F:2-aminoethylphosphonate-pyruvate transaminase activity"/>
    <property type="evidence" value="ECO:0007669"/>
    <property type="project" value="UniProtKB-EC"/>
</dbReference>
<dbReference type="NCBIfam" id="TIGR02326">
    <property type="entry name" value="transamin_PhnW"/>
    <property type="match status" value="1"/>
</dbReference>
<organism evidence="11 12">
    <name type="scientific">Ridgeia piscesae</name>
    <name type="common">Tubeworm</name>
    <dbReference type="NCBI Taxonomy" id="27915"/>
    <lineage>
        <taxon>Eukaryota</taxon>
        <taxon>Metazoa</taxon>
        <taxon>Spiralia</taxon>
        <taxon>Lophotrochozoa</taxon>
        <taxon>Annelida</taxon>
        <taxon>Polychaeta</taxon>
        <taxon>Sedentaria</taxon>
        <taxon>Canalipalpata</taxon>
        <taxon>Sabellida</taxon>
        <taxon>Siboglinidae</taxon>
        <taxon>Ridgeia</taxon>
    </lineage>
</organism>
<feature type="domain" description="Aminotransferase class V" evidence="10">
    <location>
        <begin position="75"/>
        <end position="381"/>
    </location>
</feature>
<keyword evidence="12" id="KW-1185">Reference proteome</keyword>
<gene>
    <name evidence="11" type="ORF">NP493_164g00007</name>
</gene>
<comment type="catalytic activity">
    <reaction evidence="6">
        <text>(2-aminoethyl)phosphonate + pyruvate = phosphonoacetaldehyde + L-alanine</text>
        <dbReference type="Rhea" id="RHEA:17021"/>
        <dbReference type="ChEBI" id="CHEBI:15361"/>
        <dbReference type="ChEBI" id="CHEBI:57418"/>
        <dbReference type="ChEBI" id="CHEBI:57972"/>
        <dbReference type="ChEBI" id="CHEBI:58383"/>
        <dbReference type="EC" id="2.6.1.37"/>
    </reaction>
</comment>
<keyword evidence="3" id="KW-0808">Transferase</keyword>
<comment type="cofactor">
    <cofactor evidence="1 7 9">
        <name>pyridoxal 5'-phosphate</name>
        <dbReference type="ChEBI" id="CHEBI:597326"/>
    </cofactor>
</comment>
<protein>
    <recommendedName>
        <fullName evidence="7">Alanine--glyoxylate aminotransferase</fullName>
        <ecNumber evidence="7">2.6.1.44</ecNumber>
    </recommendedName>
</protein>
<reference evidence="11" key="1">
    <citation type="journal article" date="2023" name="Mol. Biol. Evol.">
        <title>Third-Generation Sequencing Reveals the Adaptive Role of the Epigenome in Three Deep-Sea Polychaetes.</title>
        <authorList>
            <person name="Perez M."/>
            <person name="Aroh O."/>
            <person name="Sun Y."/>
            <person name="Lan Y."/>
            <person name="Juniper S.K."/>
            <person name="Young C.R."/>
            <person name="Angers B."/>
            <person name="Qian P.Y."/>
        </authorList>
    </citation>
    <scope>NUCLEOTIDE SEQUENCE</scope>
    <source>
        <strain evidence="11">R07B-5</strain>
    </source>
</reference>
<evidence type="ECO:0000256" key="3">
    <source>
        <dbReference type="ARBA" id="ARBA00022679"/>
    </source>
</evidence>
<dbReference type="EC" id="2.6.1.44" evidence="7"/>
<dbReference type="GO" id="GO:0008453">
    <property type="term" value="F:alanine-glyoxylate transaminase activity"/>
    <property type="evidence" value="ECO:0007669"/>
    <property type="project" value="UniProtKB-EC"/>
</dbReference>
<comment type="catalytic activity">
    <reaction evidence="7">
        <text>glyoxylate + L-alanine = glycine + pyruvate</text>
        <dbReference type="Rhea" id="RHEA:24248"/>
        <dbReference type="ChEBI" id="CHEBI:15361"/>
        <dbReference type="ChEBI" id="CHEBI:36655"/>
        <dbReference type="ChEBI" id="CHEBI:57305"/>
        <dbReference type="ChEBI" id="CHEBI:57972"/>
        <dbReference type="EC" id="2.6.1.44"/>
    </reaction>
</comment>
<comment type="similarity">
    <text evidence="7">Belongs to the class-V pyridoxal-phosphate-dependent aminotransferase family.</text>
</comment>
<evidence type="ECO:0000256" key="1">
    <source>
        <dbReference type="ARBA" id="ARBA00001933"/>
    </source>
</evidence>
<evidence type="ECO:0000259" key="10">
    <source>
        <dbReference type="Pfam" id="PF00266"/>
    </source>
</evidence>
<dbReference type="NCBIfam" id="NF010006">
    <property type="entry name" value="PRK13479.1"/>
    <property type="match status" value="1"/>
</dbReference>
<comment type="caution">
    <text evidence="11">The sequence shown here is derived from an EMBL/GenBank/DDBJ whole genome shotgun (WGS) entry which is preliminary data.</text>
</comment>
<dbReference type="InterPro" id="IPR015422">
    <property type="entry name" value="PyrdxlP-dep_Trfase_small"/>
</dbReference>
<evidence type="ECO:0000256" key="5">
    <source>
        <dbReference type="ARBA" id="ARBA00023317"/>
    </source>
</evidence>
<dbReference type="InterPro" id="IPR012703">
    <property type="entry name" value="NH2EtPonate_pyrv_transaminase"/>
</dbReference>
<dbReference type="Pfam" id="PF00266">
    <property type="entry name" value="Aminotran_5"/>
    <property type="match status" value="1"/>
</dbReference>
<dbReference type="EMBL" id="JAODUO010000164">
    <property type="protein sequence ID" value="KAK2187460.1"/>
    <property type="molecule type" value="Genomic_DNA"/>
</dbReference>
<dbReference type="Gene3D" id="3.40.640.10">
    <property type="entry name" value="Type I PLP-dependent aspartate aminotransferase-like (Major domain)"/>
    <property type="match status" value="1"/>
</dbReference>
<dbReference type="PIRSF" id="PIRSF000524">
    <property type="entry name" value="SPT"/>
    <property type="match status" value="1"/>
</dbReference>
<evidence type="ECO:0000256" key="2">
    <source>
        <dbReference type="ARBA" id="ARBA00022576"/>
    </source>
</evidence>
<evidence type="ECO:0000256" key="4">
    <source>
        <dbReference type="ARBA" id="ARBA00022898"/>
    </source>
</evidence>
<evidence type="ECO:0000256" key="7">
    <source>
        <dbReference type="PIRNR" id="PIRNR000524"/>
    </source>
</evidence>
<dbReference type="InterPro" id="IPR015424">
    <property type="entry name" value="PyrdxlP-dep_Trfase"/>
</dbReference>
<dbReference type="NCBIfam" id="TIGR03301">
    <property type="entry name" value="PhnW-AepZ"/>
    <property type="match status" value="1"/>
</dbReference>
<evidence type="ECO:0000313" key="12">
    <source>
        <dbReference type="Proteomes" id="UP001209878"/>
    </source>
</evidence>
<dbReference type="AlphaFoldDB" id="A0AAD9UFL0"/>
<evidence type="ECO:0000256" key="6">
    <source>
        <dbReference type="ARBA" id="ARBA00049460"/>
    </source>
</evidence>
<accession>A0AAD9UFL0</accession>
<sequence length="427" mass="47345">MTFCRMLMRVLARRFSTGDRVTQVKCCRPITTSVNLQARAVRKSELMPAEGPPHAQKKLFTPGPLGVSMTTKQAMLRDLGSRDTEFIEIVKSIRRTIVELAGVSQSSYSCVPMQGSGSFAIESVLTTTVPRNGGKVLILENGAYGRRQASICDVLGIAYHKESFQENEMVSPERVQQILESDHSFTNVSVVHCETSSGVINPISKIGAVVKELCPNAVFFVDAMSSFGGIPINMADAKVDYLVTSANKCLEGVPGFSLAIAPIEHLRSCKGNARSYALDLTDQYEGLEKNGQFRFTPPTHAMLAFHRALTELEAEGGILARAQRYKNSRERLREGMAKLGFTEFLSGDHEGYIITSFFFPKDPHFNFVEFYTLLAKKGMVIYPGKVLNADCFRIGNIGHLFPHNMMILLDKIDQVCQEMGMHVPFHN</sequence>
<dbReference type="Proteomes" id="UP001209878">
    <property type="component" value="Unassembled WGS sequence"/>
</dbReference>
<keyword evidence="4 7" id="KW-0663">Pyridoxal phosphate</keyword>
<dbReference type="InterPro" id="IPR000192">
    <property type="entry name" value="Aminotrans_V_dom"/>
</dbReference>
<dbReference type="InterPro" id="IPR015421">
    <property type="entry name" value="PyrdxlP-dep_Trfase_major"/>
</dbReference>
<dbReference type="PANTHER" id="PTHR42778:SF1">
    <property type="entry name" value="2-AMINOETHYLPHOSPHONATE--PYRUVATE TRANSAMINASE"/>
    <property type="match status" value="1"/>
</dbReference>
<evidence type="ECO:0000256" key="8">
    <source>
        <dbReference type="PIRSR" id="PIRSR000524-1"/>
    </source>
</evidence>
<dbReference type="Gene3D" id="3.90.1150.10">
    <property type="entry name" value="Aspartate Aminotransferase, domain 1"/>
    <property type="match status" value="1"/>
</dbReference>
<feature type="binding site" evidence="8">
    <location>
        <position position="393"/>
    </location>
    <ligand>
        <name>substrate</name>
    </ligand>
</feature>
<name>A0AAD9UFL0_RIDPI</name>
<evidence type="ECO:0000313" key="11">
    <source>
        <dbReference type="EMBL" id="KAK2187460.1"/>
    </source>
</evidence>
<dbReference type="PANTHER" id="PTHR42778">
    <property type="entry name" value="2-AMINOETHYLPHOSPHONATE--PYRUVATE TRANSAMINASE"/>
    <property type="match status" value="1"/>
</dbReference>